<organism evidence="2 3">
    <name type="scientific">Mitosporidium daphniae</name>
    <dbReference type="NCBI Taxonomy" id="1485682"/>
    <lineage>
        <taxon>Eukaryota</taxon>
        <taxon>Fungi</taxon>
        <taxon>Fungi incertae sedis</taxon>
        <taxon>Microsporidia</taxon>
        <taxon>Mitosporidium</taxon>
    </lineage>
</organism>
<protein>
    <submittedName>
        <fullName evidence="2">Uncharacterized protein</fullName>
    </submittedName>
</protein>
<comment type="caution">
    <text evidence="2">The sequence shown here is derived from an EMBL/GenBank/DDBJ whole genome shotgun (WGS) entry which is preliminary data.</text>
</comment>
<gene>
    <name evidence="2" type="ORF">DI09_128p80</name>
</gene>
<accession>A0A098VUZ0</accession>
<dbReference type="Proteomes" id="UP000029725">
    <property type="component" value="Unassembled WGS sequence"/>
</dbReference>
<keyword evidence="3" id="KW-1185">Reference proteome</keyword>
<dbReference type="AlphaFoldDB" id="A0A098VUZ0"/>
<proteinExistence type="predicted"/>
<evidence type="ECO:0000256" key="1">
    <source>
        <dbReference type="SAM" id="SignalP"/>
    </source>
</evidence>
<evidence type="ECO:0000313" key="2">
    <source>
        <dbReference type="EMBL" id="KGG52893.1"/>
    </source>
</evidence>
<dbReference type="VEuPathDB" id="MicrosporidiaDB:DI09_128p80"/>
<keyword evidence="1" id="KW-0732">Signal</keyword>
<dbReference type="RefSeq" id="XP_013239329.1">
    <property type="nucleotide sequence ID" value="XM_013383875.1"/>
</dbReference>
<name>A0A098VUZ0_9MICR</name>
<sequence>MIFKTILASSLLLSALGQVCLADGTIHESSDVDTASAPGNVAGADDFRLKVEEREREGFRRPYRERRGCDGFDGPYRSRSRALELEATGGYHHRHHHHHGRRYYEEPYRHRERYYGYYY</sequence>
<feature type="signal peptide" evidence="1">
    <location>
        <begin position="1"/>
        <end position="22"/>
    </location>
</feature>
<dbReference type="GeneID" id="25258227"/>
<evidence type="ECO:0000313" key="3">
    <source>
        <dbReference type="Proteomes" id="UP000029725"/>
    </source>
</evidence>
<feature type="chain" id="PRO_5001942054" evidence="1">
    <location>
        <begin position="23"/>
        <end position="119"/>
    </location>
</feature>
<reference evidence="2 3" key="1">
    <citation type="submission" date="2014-04" db="EMBL/GenBank/DDBJ databases">
        <title>A new species of microsporidia sheds light on the evolution of extreme parasitism.</title>
        <authorList>
            <person name="Haag K.L."/>
            <person name="James T.Y."/>
            <person name="Larsson R."/>
            <person name="Schaer T.M."/>
            <person name="Refardt D."/>
            <person name="Pombert J.-F."/>
            <person name="Ebert D."/>
        </authorList>
    </citation>
    <scope>NUCLEOTIDE SEQUENCE [LARGE SCALE GENOMIC DNA]</scope>
    <source>
        <strain evidence="2 3">UGP3</strain>
        <tissue evidence="2">Spores</tissue>
    </source>
</reference>
<dbReference type="HOGENOM" id="CLU_134548_0_0_1"/>
<dbReference type="EMBL" id="JMKJ01000031">
    <property type="protein sequence ID" value="KGG52893.1"/>
    <property type="molecule type" value="Genomic_DNA"/>
</dbReference>